<dbReference type="Pfam" id="PF00149">
    <property type="entry name" value="Metallophos"/>
    <property type="match status" value="1"/>
</dbReference>
<dbReference type="GO" id="GO:1902600">
    <property type="term" value="P:proton transmembrane transport"/>
    <property type="evidence" value="ECO:0007669"/>
    <property type="project" value="EnsemblFungi"/>
</dbReference>
<dbReference type="GO" id="GO:0004721">
    <property type="term" value="F:phosphoprotein phosphatase activity"/>
    <property type="evidence" value="ECO:0007669"/>
    <property type="project" value="TreeGrafter"/>
</dbReference>
<dbReference type="GO" id="GO:0005737">
    <property type="term" value="C:cytoplasm"/>
    <property type="evidence" value="ECO:0007669"/>
    <property type="project" value="TreeGrafter"/>
</dbReference>
<dbReference type="InParanoid" id="G0VJ57"/>
<dbReference type="AlphaFoldDB" id="G0VJ57"/>
<sequence>MRLKTRRIVKTSQRLLQLLIFFILCNSLGSLRNHLKNVFRQDIPEEYTGGPITDIQCIPCFYWYQTCGSIIWNDQKWLRVSKNLSDESLYSMESGPFSRSFLYVRQDTGEKPISDIAISSDPLMIPVHVTQDINNLLQSSDSSVYHNHKFHQKGSSWRASWSWFWNSGKVLASHDHADDASDSTMDDISLRGENWKYKGYGIWCKFDNTKEIVANIEIFLGSLFLESRPYWREVIHEFKPDDKLPLPISITVKIATNVKEETGELNDGTLKMDSKFKILQVSDVHFRSSINSMPMLKEYQTMQFITNTITRELPNLVIVTGDILDSTNSIDYQTCIMNLVQPMIKFKIPYIITLGSADYSEYASRDQIINFISTLPYSLTKFSTDNGHLIIPLHKFNDPKGEVSQDELMIYVIDSFHSIENDVKFKEIASKPVDWEYALAFRSLPIPQYRPDGLFPIIGQYNERTSLELRENVGTAVGNVINLQDFLISKKVKSISCGHEHNNDCCLQSKNEMWLCYGGSTGVGTKRMEGLFANVRLFDIDTDIGEITSWKRNMHLIDNVYDYQYIYKRE</sequence>
<dbReference type="OMA" id="HEHGNDC"/>
<dbReference type="KEGG" id="ncs:NCAS_0H02260"/>
<evidence type="ECO:0000313" key="3">
    <source>
        <dbReference type="Proteomes" id="UP000001640"/>
    </source>
</evidence>
<organism evidence="2 3">
    <name type="scientific">Naumovozyma castellii</name>
    <name type="common">Yeast</name>
    <name type="synonym">Saccharomyces castellii</name>
    <dbReference type="NCBI Taxonomy" id="27288"/>
    <lineage>
        <taxon>Eukaryota</taxon>
        <taxon>Fungi</taxon>
        <taxon>Dikarya</taxon>
        <taxon>Ascomycota</taxon>
        <taxon>Saccharomycotina</taxon>
        <taxon>Saccharomycetes</taxon>
        <taxon>Saccharomycetales</taxon>
        <taxon>Saccharomycetaceae</taxon>
        <taxon>Naumovozyma</taxon>
    </lineage>
</organism>
<dbReference type="Proteomes" id="UP000001640">
    <property type="component" value="Chromosome 8"/>
</dbReference>
<dbReference type="PANTHER" id="PTHR32440:SF0">
    <property type="entry name" value="PHOSPHATASE DCR2-RELATED"/>
    <property type="match status" value="1"/>
</dbReference>
<dbReference type="eggNOG" id="KOG1432">
    <property type="taxonomic scope" value="Eukaryota"/>
</dbReference>
<proteinExistence type="predicted"/>
<reference key="2">
    <citation type="submission" date="2011-08" db="EMBL/GenBank/DDBJ databases">
        <title>Genome sequence of Naumovozyma castellii.</title>
        <authorList>
            <person name="Gordon J.L."/>
            <person name="Armisen D."/>
            <person name="Proux-Wera E."/>
            <person name="OhEigeartaigh S.S."/>
            <person name="Byrne K.P."/>
            <person name="Wolfe K.H."/>
        </authorList>
    </citation>
    <scope>NUCLEOTIDE SEQUENCE</scope>
    <source>
        <strain>Type strain:CBS 4309</strain>
    </source>
</reference>
<keyword evidence="3" id="KW-1185">Reference proteome</keyword>
<dbReference type="Gene3D" id="3.60.21.10">
    <property type="match status" value="1"/>
</dbReference>
<dbReference type="HOGENOM" id="CLU_033929_0_0_1"/>
<accession>G0VJ57</accession>
<dbReference type="SUPFAM" id="SSF56300">
    <property type="entry name" value="Metallo-dependent phosphatases"/>
    <property type="match status" value="1"/>
</dbReference>
<dbReference type="GeneID" id="96905213"/>
<dbReference type="OrthoDB" id="783096at2759"/>
<dbReference type="EMBL" id="HE576759">
    <property type="protein sequence ID" value="CCC71536.1"/>
    <property type="molecule type" value="Genomic_DNA"/>
</dbReference>
<feature type="domain" description="Calcineurin-like phosphoesterase" evidence="1">
    <location>
        <begin position="276"/>
        <end position="502"/>
    </location>
</feature>
<evidence type="ECO:0000259" key="1">
    <source>
        <dbReference type="Pfam" id="PF00149"/>
    </source>
</evidence>
<protein>
    <recommendedName>
        <fullName evidence="1">Calcineurin-like phosphoesterase domain-containing protein</fullName>
    </recommendedName>
</protein>
<name>G0VJ57_NAUCA</name>
<dbReference type="STRING" id="1064592.G0VJ57"/>
<dbReference type="InterPro" id="IPR029052">
    <property type="entry name" value="Metallo-depent_PP-like"/>
</dbReference>
<reference evidence="2 3" key="1">
    <citation type="journal article" date="2011" name="Proc. Natl. Acad. Sci. U.S.A.">
        <title>Evolutionary erosion of yeast sex chromosomes by mating-type switching accidents.</title>
        <authorList>
            <person name="Gordon J.L."/>
            <person name="Armisen D."/>
            <person name="Proux-Wera E."/>
            <person name="Oheigeartaigh S.S."/>
            <person name="Byrne K.P."/>
            <person name="Wolfe K.H."/>
        </authorList>
    </citation>
    <scope>NUCLEOTIDE SEQUENCE [LARGE SCALE GENOMIC DNA]</scope>
    <source>
        <strain evidence="3">ATCC 76901 / BCRC 22586 / CBS 4309 / NBRC 1992 / NRRL Y-12630</strain>
    </source>
</reference>
<dbReference type="RefSeq" id="XP_003677883.1">
    <property type="nucleotide sequence ID" value="XM_003677835.1"/>
</dbReference>
<dbReference type="FunCoup" id="G0VJ57">
    <property type="interactions" value="111"/>
</dbReference>
<dbReference type="PANTHER" id="PTHR32440">
    <property type="entry name" value="PHOSPHATASE DCR2-RELATED-RELATED"/>
    <property type="match status" value="1"/>
</dbReference>
<gene>
    <name evidence="2" type="primary">NCAS0H02260</name>
    <name evidence="2" type="ordered locus">NCAS_0H02260</name>
</gene>
<dbReference type="InterPro" id="IPR004843">
    <property type="entry name" value="Calcineurin-like_PHP"/>
</dbReference>
<evidence type="ECO:0000313" key="2">
    <source>
        <dbReference type="EMBL" id="CCC71536.1"/>
    </source>
</evidence>